<keyword evidence="5" id="KW-0699">rRNA-binding</keyword>
<comment type="subunit">
    <text evidence="5">Part of the 50S ribosomal subunit.</text>
</comment>
<gene>
    <name evidence="5" type="primary">rplD</name>
</gene>
<accession>A0A0H4TCK7</accession>
<dbReference type="PANTHER" id="PTHR10746:SF6">
    <property type="entry name" value="LARGE RIBOSOMAL SUBUNIT PROTEIN UL4M"/>
    <property type="match status" value="1"/>
</dbReference>
<dbReference type="NCBIfam" id="TIGR03953">
    <property type="entry name" value="rplD_bact"/>
    <property type="match status" value="1"/>
</dbReference>
<evidence type="ECO:0000256" key="4">
    <source>
        <dbReference type="ARBA" id="ARBA00035244"/>
    </source>
</evidence>
<comment type="similarity">
    <text evidence="1 5">Belongs to the universal ribosomal protein uL4 family.</text>
</comment>
<dbReference type="InterPro" id="IPR013005">
    <property type="entry name" value="Ribosomal_uL4-like"/>
</dbReference>
<name>A0A0H4TCK7_9BACT</name>
<dbReference type="GO" id="GO:0006412">
    <property type="term" value="P:translation"/>
    <property type="evidence" value="ECO:0007669"/>
    <property type="project" value="UniProtKB-UniRule"/>
</dbReference>
<dbReference type="InterPro" id="IPR002136">
    <property type="entry name" value="Ribosomal_uL4"/>
</dbReference>
<dbReference type="GO" id="GO:0019843">
    <property type="term" value="F:rRNA binding"/>
    <property type="evidence" value="ECO:0007669"/>
    <property type="project" value="UniProtKB-UniRule"/>
</dbReference>
<organism evidence="6">
    <name type="scientific">uncultured bacterium Rifle_16ft_4_minimus_4564</name>
    <dbReference type="NCBI Taxonomy" id="1665161"/>
    <lineage>
        <taxon>Bacteria</taxon>
        <taxon>environmental samples</taxon>
    </lineage>
</organism>
<dbReference type="HAMAP" id="MF_01328_B">
    <property type="entry name" value="Ribosomal_uL4_B"/>
    <property type="match status" value="1"/>
</dbReference>
<dbReference type="Pfam" id="PF00573">
    <property type="entry name" value="Ribosomal_L4"/>
    <property type="match status" value="1"/>
</dbReference>
<dbReference type="GO" id="GO:0005840">
    <property type="term" value="C:ribosome"/>
    <property type="evidence" value="ECO:0007669"/>
    <property type="project" value="UniProtKB-KW"/>
</dbReference>
<dbReference type="GO" id="GO:1990904">
    <property type="term" value="C:ribonucleoprotein complex"/>
    <property type="evidence" value="ECO:0007669"/>
    <property type="project" value="UniProtKB-KW"/>
</dbReference>
<comment type="function">
    <text evidence="5">One of the primary rRNA binding proteins, this protein initially binds near the 5'-end of the 23S rRNA. It is important during the early stages of 50S assembly. It makes multiple contacts with different domains of the 23S rRNA in the assembled 50S subunit and ribosome.</text>
</comment>
<evidence type="ECO:0000313" key="6">
    <source>
        <dbReference type="EMBL" id="AKQ04242.1"/>
    </source>
</evidence>
<dbReference type="PANTHER" id="PTHR10746">
    <property type="entry name" value="50S RIBOSOMAL PROTEIN L4"/>
    <property type="match status" value="1"/>
</dbReference>
<keyword evidence="2 5" id="KW-0689">Ribosomal protein</keyword>
<dbReference type="EMBL" id="KT007033">
    <property type="protein sequence ID" value="AKQ04242.1"/>
    <property type="molecule type" value="Genomic_DNA"/>
</dbReference>
<dbReference type="Gene3D" id="3.40.1370.10">
    <property type="match status" value="1"/>
</dbReference>
<sequence>MPIVNIFDKENNKIGQVNLNDGVFGCEINPNLLHSVVRMHLLNQRQGTACTKTRGEVRGGGKKPWKQKHTGRARVGSIRSPLWVGGGTIFGPRPRDWSRTIPGKVKRKALFNALSSKVKENKLLVLDSISFPEVKTKLAADMLSRFNIKNALLVLDKKDENVLKSFRNIKIVDVLPFESLNVYDVMRRDTLICTKNSVEKIQEYFGD</sequence>
<protein>
    <recommendedName>
        <fullName evidence="4 5">Large ribosomal subunit protein uL4</fullName>
    </recommendedName>
</protein>
<evidence type="ECO:0000256" key="3">
    <source>
        <dbReference type="ARBA" id="ARBA00023274"/>
    </source>
</evidence>
<evidence type="ECO:0000256" key="5">
    <source>
        <dbReference type="HAMAP-Rule" id="MF_01328"/>
    </source>
</evidence>
<proteinExistence type="inferred from homology"/>
<dbReference type="SUPFAM" id="SSF52166">
    <property type="entry name" value="Ribosomal protein L4"/>
    <property type="match status" value="1"/>
</dbReference>
<dbReference type="InterPro" id="IPR023574">
    <property type="entry name" value="Ribosomal_uL4_dom_sf"/>
</dbReference>
<keyword evidence="5" id="KW-0694">RNA-binding</keyword>
<dbReference type="GO" id="GO:0003735">
    <property type="term" value="F:structural constituent of ribosome"/>
    <property type="evidence" value="ECO:0007669"/>
    <property type="project" value="InterPro"/>
</dbReference>
<dbReference type="AlphaFoldDB" id="A0A0H4TCK7"/>
<evidence type="ECO:0000256" key="1">
    <source>
        <dbReference type="ARBA" id="ARBA00010528"/>
    </source>
</evidence>
<reference evidence="6" key="1">
    <citation type="journal article" date="2015" name="ISME J.">
        <title>Aquifer environment selects for microbial species cohorts in sediment and groundwater.</title>
        <authorList>
            <person name="Hug L.A."/>
            <person name="Thomas B.C."/>
            <person name="Brown C.T."/>
            <person name="Frischkorn K.R."/>
            <person name="Williams K.H."/>
            <person name="Tringe S.G."/>
            <person name="Banfield J.F."/>
        </authorList>
    </citation>
    <scope>NUCLEOTIDE SEQUENCE</scope>
</reference>
<evidence type="ECO:0000256" key="2">
    <source>
        <dbReference type="ARBA" id="ARBA00022980"/>
    </source>
</evidence>
<comment type="function">
    <text evidence="5">Forms part of the polypeptide exit tunnel.</text>
</comment>
<keyword evidence="3 5" id="KW-0687">Ribonucleoprotein</keyword>